<keyword evidence="5 8" id="KW-0028">Amino-acid biosynthesis</keyword>
<comment type="pathway">
    <text evidence="2 8">Amino-acid biosynthesis; L-valine biosynthesis; L-valine from pyruvate: step 1/4.</text>
</comment>
<organism evidence="10 11">
    <name type="scientific">Caballeronia grimmiae</name>
    <dbReference type="NCBI Taxonomy" id="1071679"/>
    <lineage>
        <taxon>Bacteria</taxon>
        <taxon>Pseudomonadati</taxon>
        <taxon>Pseudomonadota</taxon>
        <taxon>Betaproteobacteria</taxon>
        <taxon>Burkholderiales</taxon>
        <taxon>Burkholderiaceae</taxon>
        <taxon>Caballeronia</taxon>
    </lineage>
</organism>
<comment type="pathway">
    <text evidence="1 8">Amino-acid biosynthesis; L-isoleucine biosynthesis; L-isoleucine from 2-oxobutanoate: step 1/4.</text>
</comment>
<dbReference type="InterPro" id="IPR039557">
    <property type="entry name" value="AHAS_ACT"/>
</dbReference>
<evidence type="ECO:0000313" key="11">
    <source>
        <dbReference type="Proteomes" id="UP000597138"/>
    </source>
</evidence>
<comment type="subunit">
    <text evidence="4 8">Dimer of large and small chains.</text>
</comment>
<dbReference type="PANTHER" id="PTHR30239">
    <property type="entry name" value="ACETOLACTATE SYNTHASE SMALL SUBUNIT"/>
    <property type="match status" value="1"/>
</dbReference>
<dbReference type="SUPFAM" id="SSF55021">
    <property type="entry name" value="ACT-like"/>
    <property type="match status" value="2"/>
</dbReference>
<comment type="similarity">
    <text evidence="3 8">Belongs to the acetolactate synthase small subunit family.</text>
</comment>
<dbReference type="InterPro" id="IPR054480">
    <property type="entry name" value="AHAS_small-like_ACT"/>
</dbReference>
<evidence type="ECO:0000256" key="5">
    <source>
        <dbReference type="ARBA" id="ARBA00022605"/>
    </source>
</evidence>
<sequence length="183" mass="20340">MRGARVSQTGFDWNHIGKRHMKHIISVLLENEPGALSRVVGLFSARGYNIETLTVAPTEDSSLSRLTIVSIGSDDVIEQITKHLNRLIEVVKVVDLTEGAHIERELMLIKVRAVGKEREEMKRMADIFRGRIIDVTEKTYTMELTGASDKLDAFIQALDATAILETVRTGSSGIGRGERILKV</sequence>
<dbReference type="NCBIfam" id="TIGR00119">
    <property type="entry name" value="acolac_sm"/>
    <property type="match status" value="1"/>
</dbReference>
<dbReference type="InterPro" id="IPR027271">
    <property type="entry name" value="Acetolactate_synth/TF_NikR_C"/>
</dbReference>
<evidence type="ECO:0000256" key="8">
    <source>
        <dbReference type="RuleBase" id="RU368092"/>
    </source>
</evidence>
<evidence type="ECO:0000256" key="1">
    <source>
        <dbReference type="ARBA" id="ARBA00004974"/>
    </source>
</evidence>
<evidence type="ECO:0000256" key="2">
    <source>
        <dbReference type="ARBA" id="ARBA00005025"/>
    </source>
</evidence>
<dbReference type="Pfam" id="PF22629">
    <property type="entry name" value="ACT_AHAS_ss"/>
    <property type="match status" value="1"/>
</dbReference>
<proteinExistence type="inferred from homology"/>
<dbReference type="Pfam" id="PF10369">
    <property type="entry name" value="ALS_ss_C"/>
    <property type="match status" value="1"/>
</dbReference>
<dbReference type="EMBL" id="BMEG01000003">
    <property type="protein sequence ID" value="GGD66971.1"/>
    <property type="molecule type" value="Genomic_DNA"/>
</dbReference>
<dbReference type="PANTHER" id="PTHR30239:SF0">
    <property type="entry name" value="ACETOLACTATE SYNTHASE SMALL SUBUNIT 1, CHLOROPLASTIC"/>
    <property type="match status" value="1"/>
</dbReference>
<reference evidence="11" key="1">
    <citation type="journal article" date="2019" name="Int. J. Syst. Evol. Microbiol.">
        <title>The Global Catalogue of Microorganisms (GCM) 10K type strain sequencing project: providing services to taxonomists for standard genome sequencing and annotation.</title>
        <authorList>
            <consortium name="The Broad Institute Genomics Platform"/>
            <consortium name="The Broad Institute Genome Sequencing Center for Infectious Disease"/>
            <person name="Wu L."/>
            <person name="Ma J."/>
        </authorList>
    </citation>
    <scope>NUCLEOTIDE SEQUENCE [LARGE SCALE GENOMIC DNA]</scope>
    <source>
        <strain evidence="11">CGMCC 1.11013</strain>
    </source>
</reference>
<dbReference type="CDD" id="cd04878">
    <property type="entry name" value="ACT_AHAS"/>
    <property type="match status" value="1"/>
</dbReference>
<comment type="function">
    <text evidence="8">Catalyzes the conversion of 2 pyruvate molecules into acetolactate in the first common step of the biosynthetic pathway of the branched-amino acids such as leucine, isoleucine, and valine.</text>
</comment>
<evidence type="ECO:0000313" key="10">
    <source>
        <dbReference type="EMBL" id="GGD66971.1"/>
    </source>
</evidence>
<name>A0ABQ1RFU3_9BURK</name>
<dbReference type="InterPro" id="IPR002912">
    <property type="entry name" value="ACT_dom"/>
</dbReference>
<dbReference type="InterPro" id="IPR019455">
    <property type="entry name" value="Acetolactate_synth_ssu_C"/>
</dbReference>
<evidence type="ECO:0000256" key="3">
    <source>
        <dbReference type="ARBA" id="ARBA00006341"/>
    </source>
</evidence>
<dbReference type="Proteomes" id="UP000597138">
    <property type="component" value="Unassembled WGS sequence"/>
</dbReference>
<evidence type="ECO:0000256" key="4">
    <source>
        <dbReference type="ARBA" id="ARBA00011744"/>
    </source>
</evidence>
<accession>A0ABQ1RFU3</accession>
<dbReference type="InterPro" id="IPR045865">
    <property type="entry name" value="ACT-like_dom_sf"/>
</dbReference>
<keyword evidence="8" id="KW-0808">Transferase</keyword>
<feature type="domain" description="ACT" evidence="9">
    <location>
        <begin position="24"/>
        <end position="98"/>
    </location>
</feature>
<dbReference type="Gene3D" id="3.30.70.1150">
    <property type="entry name" value="ACT-like. Chain A, domain 2"/>
    <property type="match status" value="1"/>
</dbReference>
<evidence type="ECO:0000256" key="7">
    <source>
        <dbReference type="ARBA" id="ARBA00048670"/>
    </source>
</evidence>
<dbReference type="EC" id="2.2.1.6" evidence="8"/>
<comment type="catalytic activity">
    <reaction evidence="7 8">
        <text>2 pyruvate + H(+) = (2S)-2-acetolactate + CO2</text>
        <dbReference type="Rhea" id="RHEA:25249"/>
        <dbReference type="ChEBI" id="CHEBI:15361"/>
        <dbReference type="ChEBI" id="CHEBI:15378"/>
        <dbReference type="ChEBI" id="CHEBI:16526"/>
        <dbReference type="ChEBI" id="CHEBI:58476"/>
        <dbReference type="EC" id="2.2.1.6"/>
    </reaction>
</comment>
<dbReference type="Gene3D" id="3.30.70.260">
    <property type="match status" value="1"/>
</dbReference>
<keyword evidence="11" id="KW-1185">Reference proteome</keyword>
<dbReference type="PROSITE" id="PS51671">
    <property type="entry name" value="ACT"/>
    <property type="match status" value="1"/>
</dbReference>
<dbReference type="InterPro" id="IPR004789">
    <property type="entry name" value="Acetalactate_synth_ssu"/>
</dbReference>
<evidence type="ECO:0000256" key="6">
    <source>
        <dbReference type="ARBA" id="ARBA00023304"/>
    </source>
</evidence>
<keyword evidence="6 8" id="KW-0100">Branched-chain amino acid biosynthesis</keyword>
<evidence type="ECO:0000259" key="9">
    <source>
        <dbReference type="PROSITE" id="PS51671"/>
    </source>
</evidence>
<gene>
    <name evidence="10" type="primary">ilvH</name>
    <name evidence="10" type="ORF">GCM10010985_21560</name>
</gene>
<protein>
    <recommendedName>
        <fullName evidence="8">Acetolactate synthase small subunit</fullName>
        <shortName evidence="8">AHAS</shortName>
        <shortName evidence="8">ALS</shortName>
        <ecNumber evidence="8">2.2.1.6</ecNumber>
    </recommendedName>
    <alternativeName>
        <fullName evidence="8">Acetohydroxy-acid synthase small subunit</fullName>
    </alternativeName>
</protein>
<dbReference type="NCBIfam" id="NF008864">
    <property type="entry name" value="PRK11895.1"/>
    <property type="match status" value="1"/>
</dbReference>
<comment type="caution">
    <text evidence="10">The sequence shown here is derived from an EMBL/GenBank/DDBJ whole genome shotgun (WGS) entry which is preliminary data.</text>
</comment>